<feature type="domain" description="ABC-2 type transporter transmembrane" evidence="6">
    <location>
        <begin position="124"/>
        <end position="275"/>
    </location>
</feature>
<evidence type="ECO:0000256" key="2">
    <source>
        <dbReference type="ARBA" id="ARBA00022692"/>
    </source>
</evidence>
<evidence type="ECO:0000259" key="6">
    <source>
        <dbReference type="Pfam" id="PF01061"/>
    </source>
</evidence>
<evidence type="ECO:0000256" key="1">
    <source>
        <dbReference type="ARBA" id="ARBA00004141"/>
    </source>
</evidence>
<feature type="transmembrane region" description="Helical" evidence="5">
    <location>
        <begin position="289"/>
        <end position="310"/>
    </location>
</feature>
<evidence type="ECO:0000256" key="5">
    <source>
        <dbReference type="SAM" id="Phobius"/>
    </source>
</evidence>
<keyword evidence="2 5" id="KW-0812">Transmembrane</keyword>
<accession>A0A543KT66</accession>
<evidence type="ECO:0000313" key="8">
    <source>
        <dbReference type="Proteomes" id="UP000319804"/>
    </source>
</evidence>
<name>A0A543KT66_9MICO</name>
<feature type="transmembrane region" description="Helical" evidence="5">
    <location>
        <begin position="235"/>
        <end position="252"/>
    </location>
</feature>
<dbReference type="EMBL" id="VFPS01000003">
    <property type="protein sequence ID" value="TQM98275.1"/>
    <property type="molecule type" value="Genomic_DNA"/>
</dbReference>
<comment type="caution">
    <text evidence="7">The sequence shown here is derived from an EMBL/GenBank/DDBJ whole genome shotgun (WGS) entry which is preliminary data.</text>
</comment>
<dbReference type="PANTHER" id="PTHR43027">
    <property type="entry name" value="DOXORUBICIN RESISTANCE ABC TRANSPORTER PERMEASE PROTEIN DRRC-RELATED"/>
    <property type="match status" value="1"/>
</dbReference>
<gene>
    <name evidence="7" type="ORF">FHX68_2321</name>
</gene>
<feature type="transmembrane region" description="Helical" evidence="5">
    <location>
        <begin position="200"/>
        <end position="223"/>
    </location>
</feature>
<evidence type="ECO:0000313" key="7">
    <source>
        <dbReference type="EMBL" id="TQM98275.1"/>
    </source>
</evidence>
<dbReference type="AlphaFoldDB" id="A0A543KT66"/>
<proteinExistence type="predicted"/>
<comment type="subcellular location">
    <subcellularLocation>
        <location evidence="1">Membrane</location>
        <topology evidence="1">Multi-pass membrane protein</topology>
    </subcellularLocation>
</comment>
<feature type="transmembrane region" description="Helical" evidence="5">
    <location>
        <begin position="166"/>
        <end position="188"/>
    </location>
</feature>
<evidence type="ECO:0000256" key="4">
    <source>
        <dbReference type="ARBA" id="ARBA00023136"/>
    </source>
</evidence>
<sequence length="329" mass="35233">MLRNPLSGLSMLIFFTIILAVYVSMWVAFTVLGTAPTASVSPADDHVSAVLTDAGVIVVDADSTDRNAEIILKEKQTIVVLDAFEKPAWNPIWVGLRDAGIPAAAITVVDQDGDVKLDPLRTFLGVVALTGFASVAFIGTTVPLVGMRERGLLRLFGTTPLPRVTFLLAQVPARLGVILVEIAIVIAIAAWRRYVDGIDLLSLCVTLALGSAMLFAFALIFAARSRNAEATQQSMATLVLMLVFTSGGVLPPEILPSFLQIIMNALPSTWFAVAVNADLTGAAAFLPVPVLWVPMGVCACVGLLAAARLFEWDQSEPTHLRITNRRRKV</sequence>
<dbReference type="GO" id="GO:0016020">
    <property type="term" value="C:membrane"/>
    <property type="evidence" value="ECO:0007669"/>
    <property type="project" value="UniProtKB-SubCell"/>
</dbReference>
<dbReference type="InterPro" id="IPR013525">
    <property type="entry name" value="ABC2_TM"/>
</dbReference>
<dbReference type="GO" id="GO:0140359">
    <property type="term" value="F:ABC-type transporter activity"/>
    <property type="evidence" value="ECO:0007669"/>
    <property type="project" value="InterPro"/>
</dbReference>
<dbReference type="PANTHER" id="PTHR43027:SF2">
    <property type="entry name" value="TRANSPORT PERMEASE PROTEIN"/>
    <property type="match status" value="1"/>
</dbReference>
<feature type="transmembrane region" description="Helical" evidence="5">
    <location>
        <begin position="12"/>
        <end position="32"/>
    </location>
</feature>
<keyword evidence="3 5" id="KW-1133">Transmembrane helix</keyword>
<reference evidence="7 8" key="1">
    <citation type="submission" date="2019-06" db="EMBL/GenBank/DDBJ databases">
        <title>Sequencing the genomes of 1000 actinobacteria strains.</title>
        <authorList>
            <person name="Klenk H.-P."/>
        </authorList>
    </citation>
    <scope>NUCLEOTIDE SEQUENCE [LARGE SCALE GENOMIC DNA]</scope>
    <source>
        <strain evidence="7 8">DSM 20427</strain>
    </source>
</reference>
<dbReference type="InterPro" id="IPR052902">
    <property type="entry name" value="ABC-2_transporter"/>
</dbReference>
<keyword evidence="4 5" id="KW-0472">Membrane</keyword>
<dbReference type="Proteomes" id="UP000319804">
    <property type="component" value="Unassembled WGS sequence"/>
</dbReference>
<feature type="transmembrane region" description="Helical" evidence="5">
    <location>
        <begin position="123"/>
        <end position="145"/>
    </location>
</feature>
<evidence type="ECO:0000256" key="3">
    <source>
        <dbReference type="ARBA" id="ARBA00022989"/>
    </source>
</evidence>
<organism evidence="7 8">
    <name type="scientific">Microbacterium lacticum</name>
    <dbReference type="NCBI Taxonomy" id="33885"/>
    <lineage>
        <taxon>Bacteria</taxon>
        <taxon>Bacillati</taxon>
        <taxon>Actinomycetota</taxon>
        <taxon>Actinomycetes</taxon>
        <taxon>Micrococcales</taxon>
        <taxon>Microbacteriaceae</taxon>
        <taxon>Microbacterium</taxon>
    </lineage>
</organism>
<keyword evidence="8" id="KW-1185">Reference proteome</keyword>
<protein>
    <submittedName>
        <fullName evidence="7">ABC-type multidrug transport system permease subunit</fullName>
    </submittedName>
</protein>
<dbReference type="Pfam" id="PF01061">
    <property type="entry name" value="ABC2_membrane"/>
    <property type="match status" value="1"/>
</dbReference>